<keyword evidence="3" id="KW-0964">Secreted</keyword>
<keyword evidence="2 3" id="KW-0975">Bacterial flagellum</keyword>
<dbReference type="PANTHER" id="PTHR42792:SF1">
    <property type="entry name" value="FLAGELLAR HOOK-ASSOCIATED PROTEIN 3"/>
    <property type="match status" value="1"/>
</dbReference>
<dbReference type="GO" id="GO:0005198">
    <property type="term" value="F:structural molecule activity"/>
    <property type="evidence" value="ECO:0007669"/>
    <property type="project" value="UniProtKB-UniRule"/>
</dbReference>
<proteinExistence type="inferred from homology"/>
<feature type="domain" description="Flagellin N-terminal" evidence="4">
    <location>
        <begin position="6"/>
        <end position="141"/>
    </location>
</feature>
<keyword evidence="6" id="KW-0282">Flagellum</keyword>
<sequence length="350" mass="37401">MKTSFVSNLAMQNAMRLTIGRGQNEIQKLNTEIVTGRYADVGLALGAKTSNSVSLNTEMTQLNGILDSNALVTQRLAASQSALDMMSDSAQQMLEAFIAVNGSDDANRLLIAQRDVEASLGAYTIAGNTSANGEYLFSGINSNVKPLEDYFAPGSAPKAAFDATFLGHFGFTQNDPAAAGITVPQMNDFITNVLEPAFTGAAWNTDWSNASDTNMTSRILKNEVVESNTNANSEGMRNFALAAVIGIELLNSPITAEVRTAVNASAIKYAGSAVTGIDNQRSELGVSQNRITKANTALESQLRIITLHLGDIEGVDPYEASTRMNSLLAQVEASYTLTSRIQQMSLMNYL</sequence>
<dbReference type="PANTHER" id="PTHR42792">
    <property type="entry name" value="FLAGELLIN"/>
    <property type="match status" value="1"/>
</dbReference>
<dbReference type="InterPro" id="IPR001029">
    <property type="entry name" value="Flagellin_N"/>
</dbReference>
<comment type="function">
    <text evidence="3">Flagellin is the subunit protein which polymerizes to form the filaments of bacterial flagella.</text>
</comment>
<name>A0A286IDP7_9HYPH</name>
<keyword evidence="6" id="KW-0969">Cilium</keyword>
<dbReference type="AlphaFoldDB" id="A0A286IDP7"/>
<keyword evidence="6" id="KW-0966">Cell projection</keyword>
<organism evidence="6 7">
    <name type="scientific">Hoeflea halophila</name>
    <dbReference type="NCBI Taxonomy" id="714899"/>
    <lineage>
        <taxon>Bacteria</taxon>
        <taxon>Pseudomonadati</taxon>
        <taxon>Pseudomonadota</taxon>
        <taxon>Alphaproteobacteria</taxon>
        <taxon>Hyphomicrobiales</taxon>
        <taxon>Rhizobiaceae</taxon>
        <taxon>Hoeflea</taxon>
    </lineage>
</organism>
<dbReference type="GO" id="GO:0005576">
    <property type="term" value="C:extracellular region"/>
    <property type="evidence" value="ECO:0007669"/>
    <property type="project" value="UniProtKB-SubCell"/>
</dbReference>
<dbReference type="OrthoDB" id="8004955at2"/>
<dbReference type="NCBIfam" id="NF004669">
    <property type="entry name" value="PRK06008.1"/>
    <property type="match status" value="1"/>
</dbReference>
<dbReference type="Pfam" id="PF00669">
    <property type="entry name" value="Flagellin_N"/>
    <property type="match status" value="1"/>
</dbReference>
<dbReference type="GO" id="GO:0009288">
    <property type="term" value="C:bacterial-type flagellum"/>
    <property type="evidence" value="ECO:0007669"/>
    <property type="project" value="UniProtKB-SubCell"/>
</dbReference>
<reference evidence="7" key="1">
    <citation type="submission" date="2017-08" db="EMBL/GenBank/DDBJ databases">
        <authorList>
            <person name="Varghese N."/>
            <person name="Submissions S."/>
        </authorList>
    </citation>
    <scope>NUCLEOTIDE SEQUENCE [LARGE SCALE GENOMIC DNA]</scope>
    <source>
        <strain evidence="7">KCTC 23107</strain>
    </source>
</reference>
<dbReference type="InterPro" id="IPR046358">
    <property type="entry name" value="Flagellin_C"/>
</dbReference>
<evidence type="ECO:0000256" key="1">
    <source>
        <dbReference type="ARBA" id="ARBA00005709"/>
    </source>
</evidence>
<evidence type="ECO:0000313" key="6">
    <source>
        <dbReference type="EMBL" id="SOE18191.1"/>
    </source>
</evidence>
<gene>
    <name evidence="6" type="ORF">SAMN05877838_3109</name>
</gene>
<evidence type="ECO:0000313" key="7">
    <source>
        <dbReference type="Proteomes" id="UP000219465"/>
    </source>
</evidence>
<comment type="subcellular location">
    <subcellularLocation>
        <location evidence="3">Secreted</location>
    </subcellularLocation>
    <subcellularLocation>
        <location evidence="3">Bacterial flagellum</location>
    </subcellularLocation>
</comment>
<evidence type="ECO:0000256" key="3">
    <source>
        <dbReference type="RuleBase" id="RU362073"/>
    </source>
</evidence>
<dbReference type="Proteomes" id="UP000219465">
    <property type="component" value="Unassembled WGS sequence"/>
</dbReference>
<dbReference type="Gene3D" id="1.20.1330.10">
    <property type="entry name" value="f41 fragment of flagellin, N-terminal domain"/>
    <property type="match status" value="1"/>
</dbReference>
<accession>A0A286IDP7</accession>
<evidence type="ECO:0000259" key="4">
    <source>
        <dbReference type="Pfam" id="PF00669"/>
    </source>
</evidence>
<dbReference type="Pfam" id="PF00700">
    <property type="entry name" value="Flagellin_C"/>
    <property type="match status" value="1"/>
</dbReference>
<keyword evidence="7" id="KW-1185">Reference proteome</keyword>
<dbReference type="EMBL" id="OCPC01000004">
    <property type="protein sequence ID" value="SOE18191.1"/>
    <property type="molecule type" value="Genomic_DNA"/>
</dbReference>
<comment type="similarity">
    <text evidence="1 3">Belongs to the bacterial flagellin family.</text>
</comment>
<dbReference type="InterPro" id="IPR001492">
    <property type="entry name" value="Flagellin"/>
</dbReference>
<protein>
    <recommendedName>
        <fullName evidence="3">Flagellin</fullName>
    </recommendedName>
</protein>
<feature type="domain" description="Flagellin C-terminal" evidence="5">
    <location>
        <begin position="267"/>
        <end position="350"/>
    </location>
</feature>
<evidence type="ECO:0000259" key="5">
    <source>
        <dbReference type="Pfam" id="PF00700"/>
    </source>
</evidence>
<evidence type="ECO:0000256" key="2">
    <source>
        <dbReference type="ARBA" id="ARBA00023143"/>
    </source>
</evidence>
<dbReference type="SUPFAM" id="SSF64518">
    <property type="entry name" value="Phase 1 flagellin"/>
    <property type="match status" value="1"/>
</dbReference>
<dbReference type="RefSeq" id="WP_097108644.1">
    <property type="nucleotide sequence ID" value="NZ_OCPC01000004.1"/>
</dbReference>